<dbReference type="Proteomes" id="UP001056336">
    <property type="component" value="Chromosome"/>
</dbReference>
<keyword evidence="7 8" id="KW-0119">Carbohydrate metabolism</keyword>
<keyword evidence="5 8" id="KW-0418">Kinase</keyword>
<comment type="function">
    <text evidence="8">Catalyzes the phosphorylation of D-xylulose to D-xylulose 5-phosphate.</text>
</comment>
<dbReference type="HAMAP" id="MF_02220">
    <property type="entry name" value="XylB"/>
    <property type="match status" value="1"/>
</dbReference>
<evidence type="ECO:0000313" key="13">
    <source>
        <dbReference type="EMBL" id="UQX88738.1"/>
    </source>
</evidence>
<sequence>MPLVAGVDSSTQSCKVVIRDADTGALVRQGRAVHPEGTEVDPQAWWEALHTAIAAAGGLDDVSALSVGGQQHGMVCLDEDGRVVRPALLWNDTRSAKAATDLTEQLGAQAWADAVGLVPVASFTITKLRWLAEHEPEHAARVAAVCLPHDWLTWKLSGSSDIRDLVTDRSDASGTGYFDPRANNYRRDLLMLAFGRDLLLPKVAAPAEAVRGNGSLILGPGGGDNAAAGFGVDAGDDAVVSLGTSGTVFARSRTAPADPSGIVAGFADMTGQFLPLVCTLNAARILDATARVLGVDLPRLSELALQAEPGAEGVTLVPYFEGERTPNLPDATGAIHGVTLANATPANFARAAVEGMLSGLAEGLNALAAQGCSVSGVRIVGGAAQSEAVRRIAPTVFGVPVVVPAPGEYVADGAARQAAWVLTGADTPPVFSPAERPERFEAPLTAGLAERYTEAAQHYLRR</sequence>
<proteinExistence type="inferred from homology"/>
<comment type="similarity">
    <text evidence="1 8 9">Belongs to the FGGY kinase family.</text>
</comment>
<dbReference type="PROSITE" id="PS00445">
    <property type="entry name" value="FGGY_KINASES_2"/>
    <property type="match status" value="1"/>
</dbReference>
<dbReference type="SUPFAM" id="SSF53067">
    <property type="entry name" value="Actin-like ATPase domain"/>
    <property type="match status" value="2"/>
</dbReference>
<evidence type="ECO:0000256" key="4">
    <source>
        <dbReference type="ARBA" id="ARBA00022741"/>
    </source>
</evidence>
<comment type="catalytic activity">
    <reaction evidence="8 10">
        <text>D-xylulose + ATP = D-xylulose 5-phosphate + ADP + H(+)</text>
        <dbReference type="Rhea" id="RHEA:10964"/>
        <dbReference type="ChEBI" id="CHEBI:15378"/>
        <dbReference type="ChEBI" id="CHEBI:17140"/>
        <dbReference type="ChEBI" id="CHEBI:30616"/>
        <dbReference type="ChEBI" id="CHEBI:57737"/>
        <dbReference type="ChEBI" id="CHEBI:456216"/>
        <dbReference type="EC" id="2.7.1.17"/>
    </reaction>
</comment>
<dbReference type="InterPro" id="IPR043129">
    <property type="entry name" value="ATPase_NBD"/>
</dbReference>
<evidence type="ECO:0000256" key="3">
    <source>
        <dbReference type="ARBA" id="ARBA00022679"/>
    </source>
</evidence>
<dbReference type="InterPro" id="IPR018485">
    <property type="entry name" value="FGGY_C"/>
</dbReference>
<dbReference type="InterPro" id="IPR018483">
    <property type="entry name" value="Carb_kinase_FGGY_CS"/>
</dbReference>
<dbReference type="PROSITE" id="PS00933">
    <property type="entry name" value="FGGY_KINASES_1"/>
    <property type="match status" value="1"/>
</dbReference>
<keyword evidence="2 8" id="KW-0859">Xylose metabolism</keyword>
<gene>
    <name evidence="8 10 13" type="primary">xylB</name>
    <name evidence="13" type="ORF">M6D93_01750</name>
</gene>
<evidence type="ECO:0000256" key="8">
    <source>
        <dbReference type="HAMAP-Rule" id="MF_02220"/>
    </source>
</evidence>
<evidence type="ECO:0000256" key="5">
    <source>
        <dbReference type="ARBA" id="ARBA00022777"/>
    </source>
</evidence>
<keyword evidence="6 8" id="KW-0067">ATP-binding</keyword>
<feature type="active site" description="Proton acceptor" evidence="8">
    <location>
        <position position="224"/>
    </location>
</feature>
<dbReference type="PANTHER" id="PTHR43095">
    <property type="entry name" value="SUGAR KINASE"/>
    <property type="match status" value="1"/>
</dbReference>
<dbReference type="NCBIfam" id="TIGR01312">
    <property type="entry name" value="XylB"/>
    <property type="match status" value="1"/>
</dbReference>
<keyword evidence="14" id="KW-1185">Reference proteome</keyword>
<dbReference type="Gene3D" id="3.30.420.40">
    <property type="match status" value="2"/>
</dbReference>
<name>A0ABY4QZH9_9ACTN</name>
<evidence type="ECO:0000256" key="7">
    <source>
        <dbReference type="ARBA" id="ARBA00023277"/>
    </source>
</evidence>
<dbReference type="InterPro" id="IPR000577">
    <property type="entry name" value="Carb_kinase_FGGY"/>
</dbReference>
<feature type="site" description="Important for activity" evidence="8">
    <location>
        <position position="8"/>
    </location>
</feature>
<feature type="domain" description="Carbohydrate kinase FGGY C-terminal" evidence="12">
    <location>
        <begin position="238"/>
        <end position="420"/>
    </location>
</feature>
<evidence type="ECO:0000256" key="1">
    <source>
        <dbReference type="ARBA" id="ARBA00009156"/>
    </source>
</evidence>
<dbReference type="EMBL" id="CP097332">
    <property type="protein sequence ID" value="UQX88738.1"/>
    <property type="molecule type" value="Genomic_DNA"/>
</dbReference>
<feature type="binding site" evidence="8">
    <location>
        <begin position="71"/>
        <end position="72"/>
    </location>
    <ligand>
        <name>substrate</name>
    </ligand>
</feature>
<evidence type="ECO:0000256" key="9">
    <source>
        <dbReference type="RuleBase" id="RU003733"/>
    </source>
</evidence>
<evidence type="ECO:0000256" key="10">
    <source>
        <dbReference type="RuleBase" id="RU364073"/>
    </source>
</evidence>
<dbReference type="EC" id="2.7.1.17" evidence="8 10"/>
<evidence type="ECO:0000313" key="14">
    <source>
        <dbReference type="Proteomes" id="UP001056336"/>
    </source>
</evidence>
<dbReference type="InterPro" id="IPR018484">
    <property type="entry name" value="FGGY_N"/>
</dbReference>
<dbReference type="Pfam" id="PF02782">
    <property type="entry name" value="FGGY_C"/>
    <property type="match status" value="1"/>
</dbReference>
<organism evidence="13 14">
    <name type="scientific">Jatrophihabitans telluris</name>
    <dbReference type="NCBI Taxonomy" id="2038343"/>
    <lineage>
        <taxon>Bacteria</taxon>
        <taxon>Bacillati</taxon>
        <taxon>Actinomycetota</taxon>
        <taxon>Actinomycetes</taxon>
        <taxon>Jatrophihabitantales</taxon>
        <taxon>Jatrophihabitantaceae</taxon>
        <taxon>Jatrophihabitans</taxon>
    </lineage>
</organism>
<feature type="domain" description="Carbohydrate kinase FGGY N-terminal" evidence="11">
    <location>
        <begin position="4"/>
        <end position="207"/>
    </location>
</feature>
<keyword evidence="4 8" id="KW-0547">Nucleotide-binding</keyword>
<dbReference type="InterPro" id="IPR006000">
    <property type="entry name" value="Xylulokinase"/>
</dbReference>
<keyword evidence="3 8" id="KW-0808">Transferase</keyword>
<evidence type="ECO:0000259" key="12">
    <source>
        <dbReference type="Pfam" id="PF02782"/>
    </source>
</evidence>
<reference evidence="13" key="1">
    <citation type="journal article" date="2018" name="Int. J. Syst. Evol. Microbiol.">
        <title>Jatrophihabitans telluris sp. nov., isolated from sediment soil of lava forest wetlands and the emended description of the genus Jatrophihabitans.</title>
        <authorList>
            <person name="Lee K.C."/>
            <person name="Suh M.K."/>
            <person name="Eom M.K."/>
            <person name="Kim K.K."/>
            <person name="Kim J.S."/>
            <person name="Kim D.S."/>
            <person name="Ko S.H."/>
            <person name="Shin Y.K."/>
            <person name="Lee J.S."/>
        </authorList>
    </citation>
    <scope>NUCLEOTIDE SEQUENCE</scope>
    <source>
        <strain evidence="13">N237</strain>
    </source>
</reference>
<evidence type="ECO:0000256" key="6">
    <source>
        <dbReference type="ARBA" id="ARBA00022840"/>
    </source>
</evidence>
<dbReference type="GO" id="GO:0004856">
    <property type="term" value="F:D-xylulokinase activity"/>
    <property type="evidence" value="ECO:0007669"/>
    <property type="project" value="UniProtKB-EC"/>
</dbReference>
<accession>A0ABY4QZH9</accession>
<evidence type="ECO:0000259" key="11">
    <source>
        <dbReference type="Pfam" id="PF00370"/>
    </source>
</evidence>
<dbReference type="CDD" id="cd07809">
    <property type="entry name" value="ASKHA_NBD_FGGY_BaXK-like"/>
    <property type="match status" value="1"/>
</dbReference>
<protein>
    <recommendedName>
        <fullName evidence="8 10">Xylulose kinase</fullName>
        <shortName evidence="8 10">Xylulokinase</shortName>
        <ecNumber evidence="8 10">2.7.1.17</ecNumber>
    </recommendedName>
</protein>
<reference evidence="13" key="2">
    <citation type="submission" date="2022-05" db="EMBL/GenBank/DDBJ databases">
        <authorList>
            <person name="Kim J.-S."/>
            <person name="Lee K."/>
            <person name="Suh M."/>
            <person name="Eom M."/>
            <person name="Kim J.-S."/>
            <person name="Kim D.-S."/>
            <person name="Ko S.-H."/>
            <person name="Shin Y."/>
            <person name="Lee J.-S."/>
        </authorList>
    </citation>
    <scope>NUCLEOTIDE SEQUENCE</scope>
    <source>
        <strain evidence="13">N237</strain>
    </source>
</reference>
<evidence type="ECO:0000256" key="2">
    <source>
        <dbReference type="ARBA" id="ARBA00022629"/>
    </source>
</evidence>
<dbReference type="Pfam" id="PF00370">
    <property type="entry name" value="FGGY_N"/>
    <property type="match status" value="1"/>
</dbReference>
<dbReference type="RefSeq" id="WP_249772449.1">
    <property type="nucleotide sequence ID" value="NZ_CP097332.1"/>
</dbReference>
<dbReference type="PIRSF" id="PIRSF000538">
    <property type="entry name" value="GlpK"/>
    <property type="match status" value="1"/>
</dbReference>
<dbReference type="PANTHER" id="PTHR43095:SF5">
    <property type="entry name" value="XYLULOSE KINASE"/>
    <property type="match status" value="1"/>
</dbReference>
<dbReference type="InterPro" id="IPR050406">
    <property type="entry name" value="FGGY_Carb_Kinase"/>
</dbReference>